<evidence type="ECO:0000313" key="10">
    <source>
        <dbReference type="Proteomes" id="UP000015101"/>
    </source>
</evidence>
<evidence type="ECO:0000313" key="8">
    <source>
        <dbReference type="EMBL" id="ESN94031.1"/>
    </source>
</evidence>
<dbReference type="GeneID" id="20207600"/>
<accession>T1FFK1</accession>
<dbReference type="GO" id="GO:0005615">
    <property type="term" value="C:extracellular space"/>
    <property type="evidence" value="ECO:0000318"/>
    <property type="project" value="GO_Central"/>
</dbReference>
<evidence type="ECO:0000256" key="4">
    <source>
        <dbReference type="ARBA" id="ARBA00022729"/>
    </source>
</evidence>
<dbReference type="EMBL" id="KB097572">
    <property type="protein sequence ID" value="ESN94031.1"/>
    <property type="molecule type" value="Genomic_DNA"/>
</dbReference>
<evidence type="ECO:0000256" key="6">
    <source>
        <dbReference type="SAM" id="SignalP"/>
    </source>
</evidence>
<name>T1FFK1_HELRO</name>
<evidence type="ECO:0000313" key="9">
    <source>
        <dbReference type="EnsemblMetazoa" id="HelroP180188"/>
    </source>
</evidence>
<keyword evidence="4 6" id="KW-0732">Signal</keyword>
<evidence type="ECO:0000256" key="1">
    <source>
        <dbReference type="ARBA" id="ARBA00004613"/>
    </source>
</evidence>
<keyword evidence="5" id="KW-1015">Disulfide bond</keyword>
<dbReference type="InterPro" id="IPR039477">
    <property type="entry name" value="ILEI/PANDER_dom"/>
</dbReference>
<dbReference type="EnsemblMetazoa" id="HelroT180188">
    <property type="protein sequence ID" value="HelroP180188"/>
    <property type="gene ID" value="HelroG180188"/>
</dbReference>
<dbReference type="InterPro" id="IPR039220">
    <property type="entry name" value="FAM3"/>
</dbReference>
<dbReference type="CTD" id="20207600"/>
<evidence type="ECO:0000256" key="2">
    <source>
        <dbReference type="ARBA" id="ARBA00010905"/>
    </source>
</evidence>
<dbReference type="HOGENOM" id="CLU_1016641_0_0_1"/>
<evidence type="ECO:0000256" key="3">
    <source>
        <dbReference type="ARBA" id="ARBA00022525"/>
    </source>
</evidence>
<dbReference type="PANTHER" id="PTHR14592">
    <property type="entry name" value="UNCHARACTERIZED FAM3"/>
    <property type="match status" value="1"/>
</dbReference>
<comment type="subcellular location">
    <subcellularLocation>
        <location evidence="1">Secreted</location>
    </subcellularLocation>
</comment>
<evidence type="ECO:0000259" key="7">
    <source>
        <dbReference type="Pfam" id="PF15711"/>
    </source>
</evidence>
<dbReference type="InParanoid" id="T1FFK1"/>
<reference evidence="10" key="1">
    <citation type="submission" date="2012-12" db="EMBL/GenBank/DDBJ databases">
        <authorList>
            <person name="Hellsten U."/>
            <person name="Grimwood J."/>
            <person name="Chapman J.A."/>
            <person name="Shapiro H."/>
            <person name="Aerts A."/>
            <person name="Otillar R.P."/>
            <person name="Terry A.Y."/>
            <person name="Boore J.L."/>
            <person name="Simakov O."/>
            <person name="Marletaz F."/>
            <person name="Cho S.-J."/>
            <person name="Edsinger-Gonzales E."/>
            <person name="Havlak P."/>
            <person name="Kuo D.-H."/>
            <person name="Larsson T."/>
            <person name="Lv J."/>
            <person name="Arendt D."/>
            <person name="Savage R."/>
            <person name="Osoegawa K."/>
            <person name="de Jong P."/>
            <person name="Lindberg D.R."/>
            <person name="Seaver E.C."/>
            <person name="Weisblat D.A."/>
            <person name="Putnam N.H."/>
            <person name="Grigoriev I.V."/>
            <person name="Rokhsar D.S."/>
        </authorList>
    </citation>
    <scope>NUCLEOTIDE SEQUENCE</scope>
</reference>
<dbReference type="AlphaFoldDB" id="T1FFK1"/>
<dbReference type="KEGG" id="hro:HELRODRAFT_180188"/>
<feature type="chain" id="PRO_5010980675" description="ILEI/PANDER domain-containing protein" evidence="6">
    <location>
        <begin position="19"/>
        <end position="321"/>
    </location>
</feature>
<reference evidence="8 10" key="2">
    <citation type="journal article" date="2013" name="Nature">
        <title>Insights into bilaterian evolution from three spiralian genomes.</title>
        <authorList>
            <person name="Simakov O."/>
            <person name="Marletaz F."/>
            <person name="Cho S.J."/>
            <person name="Edsinger-Gonzales E."/>
            <person name="Havlak P."/>
            <person name="Hellsten U."/>
            <person name="Kuo D.H."/>
            <person name="Larsson T."/>
            <person name="Lv J."/>
            <person name="Arendt D."/>
            <person name="Savage R."/>
            <person name="Osoegawa K."/>
            <person name="de Jong P."/>
            <person name="Grimwood J."/>
            <person name="Chapman J.A."/>
            <person name="Shapiro H."/>
            <person name="Aerts A."/>
            <person name="Otillar R.P."/>
            <person name="Terry A.Y."/>
            <person name="Boore J.L."/>
            <person name="Grigoriev I.V."/>
            <person name="Lindberg D.R."/>
            <person name="Seaver E.C."/>
            <person name="Weisblat D.A."/>
            <person name="Putnam N.H."/>
            <person name="Rokhsar D.S."/>
        </authorList>
    </citation>
    <scope>NUCLEOTIDE SEQUENCE</scope>
</reference>
<reference evidence="9" key="3">
    <citation type="submission" date="2015-06" db="UniProtKB">
        <authorList>
            <consortium name="EnsemblMetazoa"/>
        </authorList>
    </citation>
    <scope>IDENTIFICATION</scope>
</reference>
<feature type="domain" description="ILEI/PANDER" evidence="7">
    <location>
        <begin position="179"/>
        <end position="267"/>
    </location>
</feature>
<dbReference type="EMBL" id="AMQM01007125">
    <property type="status" value="NOT_ANNOTATED_CDS"/>
    <property type="molecule type" value="Genomic_DNA"/>
</dbReference>
<dbReference type="Pfam" id="PF15711">
    <property type="entry name" value="ILEI"/>
    <property type="match status" value="1"/>
</dbReference>
<keyword evidence="10" id="KW-1185">Reference proteome</keyword>
<protein>
    <recommendedName>
        <fullName evidence="7">ILEI/PANDER domain-containing protein</fullName>
    </recommendedName>
</protein>
<dbReference type="Proteomes" id="UP000015101">
    <property type="component" value="Unassembled WGS sequence"/>
</dbReference>
<proteinExistence type="inferred from homology"/>
<evidence type="ECO:0000256" key="5">
    <source>
        <dbReference type="ARBA" id="ARBA00023157"/>
    </source>
</evidence>
<dbReference type="OrthoDB" id="440755at2759"/>
<sequence length="321" mass="36296">MKIMQVVLFISSASVVFLDEVLSLGLDQSQLSSRVYHKLQWKNIPICSNSNNKTLLYNMSALAGNPFNVKKYVLKCSILCQVFSESCYAFQVSVKSDGGAANDVFCYQFNDLPVGVSKYPQNNCSLHVADNIKILFTLVELVFPNVSSWGFLDNTPNLTDSNLIEILGAAKYYHMNIGRGISVYKLDLENVFLFDYHHFNIFADALDAQRMKSFFVNAPDGTIVVGQTSDEPSYGLGPIASYLKKINLDVTNMQFRGKWVFLWQQGAYEKTLSFLDSGKQLLTKQFLIYNRDQLTPFLTGKLSESEFNNINKKMSIGHLYF</sequence>
<keyword evidence="3" id="KW-0964">Secreted</keyword>
<gene>
    <name evidence="9" type="primary">20207600</name>
    <name evidence="8" type="ORF">HELRODRAFT_180188</name>
</gene>
<feature type="signal peptide" evidence="6">
    <location>
        <begin position="1"/>
        <end position="18"/>
    </location>
</feature>
<dbReference type="RefSeq" id="XP_009027778.1">
    <property type="nucleotide sequence ID" value="XM_009029530.1"/>
</dbReference>
<organism evidence="9 10">
    <name type="scientific">Helobdella robusta</name>
    <name type="common">Californian leech</name>
    <dbReference type="NCBI Taxonomy" id="6412"/>
    <lineage>
        <taxon>Eukaryota</taxon>
        <taxon>Metazoa</taxon>
        <taxon>Spiralia</taxon>
        <taxon>Lophotrochozoa</taxon>
        <taxon>Annelida</taxon>
        <taxon>Clitellata</taxon>
        <taxon>Hirudinea</taxon>
        <taxon>Rhynchobdellida</taxon>
        <taxon>Glossiphoniidae</taxon>
        <taxon>Helobdella</taxon>
    </lineage>
</organism>
<comment type="similarity">
    <text evidence="2">Belongs to the FAM3 family.</text>
</comment>